<proteinExistence type="predicted"/>
<reference evidence="4 5" key="1">
    <citation type="submission" date="2016-10" db="EMBL/GenBank/DDBJ databases">
        <title>Draft Genome sequence of Roseomonas sp. strain M3.</title>
        <authorList>
            <person name="Subhash Y."/>
            <person name="Lee S."/>
        </authorList>
    </citation>
    <scope>NUCLEOTIDE SEQUENCE [LARGE SCALE GENOMIC DNA]</scope>
    <source>
        <strain evidence="4 5">M3</strain>
    </source>
</reference>
<dbReference type="Proteomes" id="UP000188879">
    <property type="component" value="Unassembled WGS sequence"/>
</dbReference>
<evidence type="ECO:0000256" key="1">
    <source>
        <dbReference type="PROSITE-ProRule" id="PRU00473"/>
    </source>
</evidence>
<dbReference type="AlphaFoldDB" id="A0A1V2H0I2"/>
<dbReference type="RefSeq" id="WP_076958210.1">
    <property type="nucleotide sequence ID" value="NZ_MLCO01000150.1"/>
</dbReference>
<organism evidence="4 5">
    <name type="scientific">Teichococcus deserti</name>
    <dbReference type="NCBI Taxonomy" id="1817963"/>
    <lineage>
        <taxon>Bacteria</taxon>
        <taxon>Pseudomonadati</taxon>
        <taxon>Pseudomonadota</taxon>
        <taxon>Alphaproteobacteria</taxon>
        <taxon>Acetobacterales</taxon>
        <taxon>Roseomonadaceae</taxon>
        <taxon>Roseomonas</taxon>
    </lineage>
</organism>
<dbReference type="OrthoDB" id="8586796at2"/>
<protein>
    <recommendedName>
        <fullName evidence="3">OmpA-like domain-containing protein</fullName>
    </recommendedName>
</protein>
<keyword evidence="5" id="KW-1185">Reference proteome</keyword>
<evidence type="ECO:0000313" key="4">
    <source>
        <dbReference type="EMBL" id="ONG51899.1"/>
    </source>
</evidence>
<keyword evidence="2" id="KW-0732">Signal</keyword>
<dbReference type="SUPFAM" id="SSF103088">
    <property type="entry name" value="OmpA-like"/>
    <property type="match status" value="1"/>
</dbReference>
<feature type="chain" id="PRO_5013160783" description="OmpA-like domain-containing protein" evidence="2">
    <location>
        <begin position="20"/>
        <end position="144"/>
    </location>
</feature>
<evidence type="ECO:0000259" key="3">
    <source>
        <dbReference type="PROSITE" id="PS51123"/>
    </source>
</evidence>
<keyword evidence="1" id="KW-0472">Membrane</keyword>
<feature type="domain" description="OmpA-like" evidence="3">
    <location>
        <begin position="15"/>
        <end position="132"/>
    </location>
</feature>
<sequence>MLVVTFGVVCALVARPLQASTSHLDIFFPGDTTDYGQRGAQNIAWLAEHNRAIGRSCAELHGHSDLTGTPERRIIISRLRAEAVKQELLRLGFGRGCLRVIVKGSDWPLVNTAEGKPEVQNRRVTILPLRREDFIFRGGRIAGD</sequence>
<name>A0A1V2H0I2_9PROT</name>
<dbReference type="GO" id="GO:0016020">
    <property type="term" value="C:membrane"/>
    <property type="evidence" value="ECO:0007669"/>
    <property type="project" value="UniProtKB-UniRule"/>
</dbReference>
<dbReference type="InterPro" id="IPR036737">
    <property type="entry name" value="OmpA-like_sf"/>
</dbReference>
<feature type="signal peptide" evidence="2">
    <location>
        <begin position="1"/>
        <end position="19"/>
    </location>
</feature>
<accession>A0A1V2H0I2</accession>
<evidence type="ECO:0000313" key="5">
    <source>
        <dbReference type="Proteomes" id="UP000188879"/>
    </source>
</evidence>
<evidence type="ECO:0000256" key="2">
    <source>
        <dbReference type="SAM" id="SignalP"/>
    </source>
</evidence>
<dbReference type="InterPro" id="IPR006665">
    <property type="entry name" value="OmpA-like"/>
</dbReference>
<dbReference type="PROSITE" id="PS51123">
    <property type="entry name" value="OMPA_2"/>
    <property type="match status" value="1"/>
</dbReference>
<comment type="caution">
    <text evidence="4">The sequence shown here is derived from an EMBL/GenBank/DDBJ whole genome shotgun (WGS) entry which is preliminary data.</text>
</comment>
<gene>
    <name evidence="4" type="ORF">BKE38_15305</name>
</gene>
<dbReference type="EMBL" id="MLCO01000150">
    <property type="protein sequence ID" value="ONG51899.1"/>
    <property type="molecule type" value="Genomic_DNA"/>
</dbReference>
<dbReference type="Gene3D" id="3.30.1330.60">
    <property type="entry name" value="OmpA-like domain"/>
    <property type="match status" value="1"/>
</dbReference>